<name>A0ACC0E2M9_9BASI</name>
<keyword evidence="2" id="KW-1185">Reference proteome</keyword>
<evidence type="ECO:0000313" key="1">
    <source>
        <dbReference type="EMBL" id="KAI7943524.1"/>
    </source>
</evidence>
<proteinExistence type="predicted"/>
<gene>
    <name evidence="1" type="ORF">MJO28_011052</name>
</gene>
<reference evidence="2" key="2">
    <citation type="journal article" date="2018" name="Mol. Plant Microbe Interact.">
        <title>Genome sequence resources for the wheat stripe rust pathogen (Puccinia striiformis f. sp. tritici) and the barley stripe rust pathogen (Puccinia striiformis f. sp. hordei).</title>
        <authorList>
            <person name="Xia C."/>
            <person name="Wang M."/>
            <person name="Yin C."/>
            <person name="Cornejo O.E."/>
            <person name="Hulbert S.H."/>
            <person name="Chen X."/>
        </authorList>
    </citation>
    <scope>NUCLEOTIDE SEQUENCE [LARGE SCALE GENOMIC DNA]</scope>
    <source>
        <strain evidence="2">93-210</strain>
    </source>
</reference>
<reference evidence="1 2" key="3">
    <citation type="journal article" date="2022" name="Microbiol. Spectr.">
        <title>Folding features and dynamics of 3D genome architecture in plant fungal pathogens.</title>
        <authorList>
            <person name="Xia C."/>
        </authorList>
    </citation>
    <scope>NUCLEOTIDE SEQUENCE [LARGE SCALE GENOMIC DNA]</scope>
    <source>
        <strain evidence="1 2">93-210</strain>
    </source>
</reference>
<evidence type="ECO:0000313" key="2">
    <source>
        <dbReference type="Proteomes" id="UP001060170"/>
    </source>
</evidence>
<accession>A0ACC0E2M9</accession>
<comment type="caution">
    <text evidence="1">The sequence shown here is derived from an EMBL/GenBank/DDBJ whole genome shotgun (WGS) entry which is preliminary data.</text>
</comment>
<organism evidence="1 2">
    <name type="scientific">Puccinia striiformis f. sp. tritici</name>
    <dbReference type="NCBI Taxonomy" id="168172"/>
    <lineage>
        <taxon>Eukaryota</taxon>
        <taxon>Fungi</taxon>
        <taxon>Dikarya</taxon>
        <taxon>Basidiomycota</taxon>
        <taxon>Pucciniomycotina</taxon>
        <taxon>Pucciniomycetes</taxon>
        <taxon>Pucciniales</taxon>
        <taxon>Pucciniaceae</taxon>
        <taxon>Puccinia</taxon>
    </lineage>
</organism>
<dbReference type="EMBL" id="CM045875">
    <property type="protein sequence ID" value="KAI7943524.1"/>
    <property type="molecule type" value="Genomic_DNA"/>
</dbReference>
<protein>
    <submittedName>
        <fullName evidence="1">Uncharacterized protein</fullName>
    </submittedName>
</protein>
<sequence length="103" mass="11829">MRTYPADLDRWRAVEMESSNRNTRPSFRRFTGQRSKHCQHPSGNNRSVAGNTWNGYNQNVEGILSINTHLSTIVEKSVYSSGFIFPLDGIRMLDIHEPSLTFK</sequence>
<dbReference type="Proteomes" id="UP001060170">
    <property type="component" value="Chromosome 11"/>
</dbReference>
<reference evidence="2" key="1">
    <citation type="journal article" date="2018" name="BMC Genomics">
        <title>Genomic insights into host adaptation between the wheat stripe rust pathogen (Puccinia striiformis f. sp. tritici) and the barley stripe rust pathogen (Puccinia striiformis f. sp. hordei).</title>
        <authorList>
            <person name="Xia C."/>
            <person name="Wang M."/>
            <person name="Yin C."/>
            <person name="Cornejo O.E."/>
            <person name="Hulbert S.H."/>
            <person name="Chen X."/>
        </authorList>
    </citation>
    <scope>NUCLEOTIDE SEQUENCE [LARGE SCALE GENOMIC DNA]</scope>
    <source>
        <strain evidence="2">93-210</strain>
    </source>
</reference>